<evidence type="ECO:0000313" key="3">
    <source>
        <dbReference type="Proteomes" id="UP001153714"/>
    </source>
</evidence>
<evidence type="ECO:0000313" key="2">
    <source>
        <dbReference type="EMBL" id="CAG9781969.1"/>
    </source>
</evidence>
<keyword evidence="3" id="KW-1185">Reference proteome</keyword>
<dbReference type="InterPro" id="IPR009003">
    <property type="entry name" value="Peptidase_S1_PA"/>
</dbReference>
<accession>A0A9N9N0U0</accession>
<proteinExistence type="predicted"/>
<evidence type="ECO:0000256" key="1">
    <source>
        <dbReference type="SAM" id="MobiDB-lite"/>
    </source>
</evidence>
<dbReference type="OrthoDB" id="7476691at2759"/>
<reference evidence="2" key="1">
    <citation type="submission" date="2021-12" db="EMBL/GenBank/DDBJ databases">
        <authorList>
            <person name="King R."/>
        </authorList>
    </citation>
    <scope>NUCLEOTIDE SEQUENCE</scope>
</reference>
<dbReference type="SUPFAM" id="SSF50494">
    <property type="entry name" value="Trypsin-like serine proteases"/>
    <property type="match status" value="1"/>
</dbReference>
<feature type="compositionally biased region" description="Low complexity" evidence="1">
    <location>
        <begin position="279"/>
        <end position="293"/>
    </location>
</feature>
<dbReference type="Gene3D" id="2.40.10.10">
    <property type="entry name" value="Trypsin-like serine proteases"/>
    <property type="match status" value="1"/>
</dbReference>
<dbReference type="InterPro" id="IPR043504">
    <property type="entry name" value="Peptidase_S1_PA_chymotrypsin"/>
</dbReference>
<gene>
    <name evidence="2" type="ORF">DIATSA_LOCUS270</name>
</gene>
<sequence length="512" mass="58053">MNYSNIEKVFVNTQFRNYKILKHTVEGYGIGLVVINNKVSRNKIQQSSNNLMLSALELTSVVGLKALIPILDPIKPRLQVTIITKCEKPLLGWNVCASKKPSQYKICHQAQGTPLLVRGRVIGITSQIGPHQCGKMQIIFMALEPYHNWIKSIINNENDTTYIINDTVGDLILHENDIIQVTKHVVDSKLYYFRTGKDSLKDDSLLSSIDAGAKVIKNTTTTIIPLSEKSTQIIPLTIATQKVTNHKKKLLSVNKSTKRLFTTKSTKTTLMPISKKSTKNSTSKSNWRSSTTKFTKRPISTNTTKFSFSRRDGPLSSITFTKTTPRLTSKKTTKVSTTKRDRRTAITANLDILTATSTSLPSVRHYESSTLSSSVSHIDMKVAPPTTNVMQWFKEKMKKKLVKGSPPVLILTTAATEYYFEHTPFEDLTMFSLSKTRCHRVYLASLKSNIYCWLQTLARHLLEAHDTNLDEWRMQECWPYTFSIYSVARYVYYKMDMSKVTVLATLCAYQLC</sequence>
<organism evidence="2 3">
    <name type="scientific">Diatraea saccharalis</name>
    <name type="common">sugarcane borer</name>
    <dbReference type="NCBI Taxonomy" id="40085"/>
    <lineage>
        <taxon>Eukaryota</taxon>
        <taxon>Metazoa</taxon>
        <taxon>Ecdysozoa</taxon>
        <taxon>Arthropoda</taxon>
        <taxon>Hexapoda</taxon>
        <taxon>Insecta</taxon>
        <taxon>Pterygota</taxon>
        <taxon>Neoptera</taxon>
        <taxon>Endopterygota</taxon>
        <taxon>Lepidoptera</taxon>
        <taxon>Glossata</taxon>
        <taxon>Ditrysia</taxon>
        <taxon>Pyraloidea</taxon>
        <taxon>Crambidae</taxon>
        <taxon>Crambinae</taxon>
        <taxon>Diatraea</taxon>
    </lineage>
</organism>
<dbReference type="EMBL" id="OU893332">
    <property type="protein sequence ID" value="CAG9781969.1"/>
    <property type="molecule type" value="Genomic_DNA"/>
</dbReference>
<reference evidence="2" key="2">
    <citation type="submission" date="2022-10" db="EMBL/GenBank/DDBJ databases">
        <authorList>
            <consortium name="ENA_rothamsted_submissions"/>
            <consortium name="culmorum"/>
            <person name="King R."/>
        </authorList>
    </citation>
    <scope>NUCLEOTIDE SEQUENCE</scope>
</reference>
<dbReference type="Proteomes" id="UP001153714">
    <property type="component" value="Chromosome 1"/>
</dbReference>
<name>A0A9N9N0U0_9NEOP</name>
<feature type="region of interest" description="Disordered" evidence="1">
    <location>
        <begin position="273"/>
        <end position="294"/>
    </location>
</feature>
<protein>
    <submittedName>
        <fullName evidence="2">Uncharacterized protein</fullName>
    </submittedName>
</protein>
<dbReference type="AlphaFoldDB" id="A0A9N9N0U0"/>